<proteinExistence type="predicted"/>
<evidence type="ECO:0000313" key="1">
    <source>
        <dbReference type="EMBL" id="XCM83451.1"/>
    </source>
</evidence>
<reference evidence="1" key="1">
    <citation type="submission" date="2024-06" db="EMBL/GenBank/DDBJ databases">
        <title>The genome sequences of Kitasatospora sp. strain HUAS MG31.</title>
        <authorList>
            <person name="Mo P."/>
        </authorList>
    </citation>
    <scope>NUCLEOTIDE SEQUENCE</scope>
    <source>
        <strain evidence="1">HUAS MG31</strain>
    </source>
</reference>
<gene>
    <name evidence="1" type="ORF">ABWK59_33275</name>
</gene>
<dbReference type="KEGG" id="kcm:ABWK59_33275"/>
<dbReference type="AlphaFoldDB" id="A0AAU8K424"/>
<organism evidence="1">
    <name type="scientific">Kitasatospora camelliae</name>
    <dbReference type="NCBI Taxonomy" id="3156397"/>
    <lineage>
        <taxon>Bacteria</taxon>
        <taxon>Bacillati</taxon>
        <taxon>Actinomycetota</taxon>
        <taxon>Actinomycetes</taxon>
        <taxon>Kitasatosporales</taxon>
        <taxon>Streptomycetaceae</taxon>
        <taxon>Kitasatospora</taxon>
    </lineage>
</organism>
<dbReference type="RefSeq" id="WP_354644387.1">
    <property type="nucleotide sequence ID" value="NZ_CP159872.1"/>
</dbReference>
<protein>
    <submittedName>
        <fullName evidence="1">Uncharacterized protein</fullName>
    </submittedName>
</protein>
<name>A0AAU8K424_9ACTN</name>
<dbReference type="EMBL" id="CP159872">
    <property type="protein sequence ID" value="XCM83451.1"/>
    <property type="molecule type" value="Genomic_DNA"/>
</dbReference>
<dbReference type="InterPro" id="IPR029083">
    <property type="entry name" value="Imm32"/>
</dbReference>
<dbReference type="Pfam" id="PF15566">
    <property type="entry name" value="Imm32"/>
    <property type="match status" value="2"/>
</dbReference>
<sequence length="126" mass="13497">MLEVLYSEATGELELSGTRQDLRLLGRLLSAPAGTCDLAENREPAPYDRSLARISFREDPAGGAAAIVAEGTVLRISGGRDALDLLAADIEDFAEESELSHHLHVDFPTCDFIASGSDPLVVAFLR</sequence>
<accession>A0AAU8K424</accession>